<keyword evidence="7" id="KW-0808">Transferase</keyword>
<comment type="similarity">
    <text evidence="3">In the N-terminal section; belongs to the glycosyltransferase 51 family.</text>
</comment>
<keyword evidence="16" id="KW-1185">Reference proteome</keyword>
<evidence type="ECO:0000256" key="10">
    <source>
        <dbReference type="ARBA" id="ARBA00044770"/>
    </source>
</evidence>
<proteinExistence type="inferred from homology"/>
<dbReference type="InterPro" id="IPR001460">
    <property type="entry name" value="PCN-bd_Tpept"/>
</dbReference>
<evidence type="ECO:0000256" key="7">
    <source>
        <dbReference type="ARBA" id="ARBA00022679"/>
    </source>
</evidence>
<evidence type="ECO:0000313" key="15">
    <source>
        <dbReference type="EMBL" id="AVD71773.1"/>
    </source>
</evidence>
<dbReference type="OrthoDB" id="9766909at2"/>
<feature type="domain" description="Penicillin-binding C-terminal" evidence="14">
    <location>
        <begin position="688"/>
        <end position="772"/>
    </location>
</feature>
<evidence type="ECO:0000259" key="13">
    <source>
        <dbReference type="Pfam" id="PF00912"/>
    </source>
</evidence>
<dbReference type="Gene3D" id="3.40.710.10">
    <property type="entry name" value="DD-peptidase/beta-lactamase superfamily"/>
    <property type="match status" value="1"/>
</dbReference>
<evidence type="ECO:0000256" key="8">
    <source>
        <dbReference type="ARBA" id="ARBA00022801"/>
    </source>
</evidence>
<evidence type="ECO:0000256" key="6">
    <source>
        <dbReference type="ARBA" id="ARBA00022676"/>
    </source>
</evidence>
<accession>A0A2L1GQ21</accession>
<dbReference type="GO" id="GO:0030288">
    <property type="term" value="C:outer membrane-bounded periplasmic space"/>
    <property type="evidence" value="ECO:0007669"/>
    <property type="project" value="TreeGrafter"/>
</dbReference>
<dbReference type="GO" id="GO:0006508">
    <property type="term" value="P:proteolysis"/>
    <property type="evidence" value="ECO:0007669"/>
    <property type="project" value="UniProtKB-KW"/>
</dbReference>
<protein>
    <recommendedName>
        <fullName evidence="10">peptidoglycan glycosyltransferase</fullName>
        <ecNumber evidence="10">2.4.99.28</ecNumber>
    </recommendedName>
</protein>
<gene>
    <name evidence="15" type="ORF">CAY53_10115</name>
</gene>
<sequence length="776" mass="84150">MSVQGRLYRLSRLAAPLCLLCLLLLALDQLFPPPPLTARAASGKAAPFAQVVLARDGSLLRAFPDERHIWRYPVSLSDVSPLYLQALITYEDRYFYAHPGVNPAALCRAAWQWLSSHRIVSGGSTLTMQVARLLEPHPRTLAGKLRQMLRALQLERRHSKDEILGYYLNHAPMGGVLEGVEAASRGYFGKPSRQLSHAEAALLAVLPQSPSRLRPDRYRERAQRARDKLLARMAGCWPAASIREAETEPVYALQLSSPLRAPLLAERLHRESAAGRIRTTIDMQMQATVEELVLSRVQQLPPRVSMAALVMALPGGEVRAYVGSADFADQNRFSHVDMVRARRSPGSTLKPFLYGMALDDGLIHSESLLADVPRSFGGYQPGNFQQSFNGPVSVSEALTRSLNVPAVEVLDRLGPARFAAGLRQGGLRLTLPDGAEPNLALILGGAATSLEELTGAYSALARDGVALKPRLLPDAPPVERRMLSAGAAYIIRDILESGGVMDKGLGTRPGARQGVAWKTGTSFGFRDAWSIGVSDSYCIGVWVGRPDGTPNPGFFGANVAAPLLLDLFHALDPAPPAPRRPPPTVSRAEICWPLGLVAAGPKDPACIERRSAWLLHNTAPPTFPDPLYQGRLRFSYYVSAAGLRLGPDCGEAGMRLVQALRWPALLEPWLAPERRHKTMPPPWDPRCSEAESGQALVISGLHDGTVLRRAGDGAAPLVELRARGASGEVFWLLDGKLAAQTEADAAWLLRFTETGPHVLTAVSGQGAFQRISVVVQ</sequence>
<keyword evidence="4" id="KW-0121">Carboxypeptidase</keyword>
<dbReference type="UniPathway" id="UPA00219"/>
<dbReference type="InterPro" id="IPR001264">
    <property type="entry name" value="Glyco_trans_51"/>
</dbReference>
<dbReference type="PANTHER" id="PTHR32282">
    <property type="entry name" value="BINDING PROTEIN TRANSPEPTIDASE, PUTATIVE-RELATED"/>
    <property type="match status" value="1"/>
</dbReference>
<dbReference type="RefSeq" id="WP_104937006.1">
    <property type="nucleotide sequence ID" value="NZ_CP021255.1"/>
</dbReference>
<dbReference type="Pfam" id="PF06832">
    <property type="entry name" value="BiPBP_C"/>
    <property type="match status" value="1"/>
</dbReference>
<dbReference type="GO" id="GO:0004180">
    <property type="term" value="F:carboxypeptidase activity"/>
    <property type="evidence" value="ECO:0007669"/>
    <property type="project" value="UniProtKB-KW"/>
</dbReference>
<dbReference type="EMBL" id="CP021255">
    <property type="protein sequence ID" value="AVD71773.1"/>
    <property type="molecule type" value="Genomic_DNA"/>
</dbReference>
<dbReference type="GO" id="GO:0009252">
    <property type="term" value="P:peptidoglycan biosynthetic process"/>
    <property type="evidence" value="ECO:0007669"/>
    <property type="project" value="UniProtKB-UniPathway"/>
</dbReference>
<dbReference type="GO" id="GO:0008658">
    <property type="term" value="F:penicillin binding"/>
    <property type="evidence" value="ECO:0007669"/>
    <property type="project" value="InterPro"/>
</dbReference>
<dbReference type="Proteomes" id="UP000239867">
    <property type="component" value="Chromosome"/>
</dbReference>
<dbReference type="Gene3D" id="1.10.3810.10">
    <property type="entry name" value="Biosynthetic peptidoglycan transglycosylase-like"/>
    <property type="match status" value="1"/>
</dbReference>
<evidence type="ECO:0000256" key="1">
    <source>
        <dbReference type="ARBA" id="ARBA00004752"/>
    </source>
</evidence>
<dbReference type="Pfam" id="PF00905">
    <property type="entry name" value="Transpeptidase"/>
    <property type="match status" value="1"/>
</dbReference>
<dbReference type="PANTHER" id="PTHR32282:SF15">
    <property type="entry name" value="PENICILLIN-BINDING PROTEIN 1C"/>
    <property type="match status" value="1"/>
</dbReference>
<comment type="similarity">
    <text evidence="2">In the C-terminal section; belongs to the transpeptidase family.</text>
</comment>
<dbReference type="Pfam" id="PF00912">
    <property type="entry name" value="Transgly"/>
    <property type="match status" value="1"/>
</dbReference>
<evidence type="ECO:0000256" key="2">
    <source>
        <dbReference type="ARBA" id="ARBA00007090"/>
    </source>
</evidence>
<evidence type="ECO:0000256" key="9">
    <source>
        <dbReference type="ARBA" id="ARBA00023268"/>
    </source>
</evidence>
<feature type="domain" description="Penicillin-binding protein transpeptidase" evidence="12">
    <location>
        <begin position="306"/>
        <end position="531"/>
    </location>
</feature>
<feature type="domain" description="Glycosyl transferase family 51" evidence="13">
    <location>
        <begin position="60"/>
        <end position="233"/>
    </location>
</feature>
<evidence type="ECO:0000259" key="12">
    <source>
        <dbReference type="Pfam" id="PF00905"/>
    </source>
</evidence>
<keyword evidence="5" id="KW-0645">Protease</keyword>
<dbReference type="AlphaFoldDB" id="A0A2L1GQ21"/>
<evidence type="ECO:0000256" key="11">
    <source>
        <dbReference type="ARBA" id="ARBA00049902"/>
    </source>
</evidence>
<reference evidence="15 16" key="1">
    <citation type="journal article" date="2018" name="MBio">
        <title>Insights into the evolution of host association through the isolation and characterization of a novel human periodontal pathobiont, Desulfobulbus oralis.</title>
        <authorList>
            <person name="Cross K.L."/>
            <person name="Chirania P."/>
            <person name="Xiong W."/>
            <person name="Beall C.J."/>
            <person name="Elkins J.G."/>
            <person name="Giannone R.J."/>
            <person name="Griffen A.L."/>
            <person name="Guss A.M."/>
            <person name="Hettich R.L."/>
            <person name="Joshi S.S."/>
            <person name="Mokrzan E.M."/>
            <person name="Martin R.K."/>
            <person name="Zhulin I.B."/>
            <person name="Leys E.J."/>
            <person name="Podar M."/>
        </authorList>
    </citation>
    <scope>NUCLEOTIDE SEQUENCE [LARGE SCALE GENOMIC DNA]</scope>
    <source>
        <strain evidence="15 16">ORNL</strain>
    </source>
</reference>
<dbReference type="NCBIfam" id="TIGR02073">
    <property type="entry name" value="PBP_1c"/>
    <property type="match status" value="1"/>
</dbReference>
<organism evidence="15 16">
    <name type="scientific">Desulfobulbus oralis</name>
    <dbReference type="NCBI Taxonomy" id="1986146"/>
    <lineage>
        <taxon>Bacteria</taxon>
        <taxon>Pseudomonadati</taxon>
        <taxon>Thermodesulfobacteriota</taxon>
        <taxon>Desulfobulbia</taxon>
        <taxon>Desulfobulbales</taxon>
        <taxon>Desulfobulbaceae</taxon>
        <taxon>Desulfobulbus</taxon>
    </lineage>
</organism>
<evidence type="ECO:0000256" key="4">
    <source>
        <dbReference type="ARBA" id="ARBA00022645"/>
    </source>
</evidence>
<dbReference type="SUPFAM" id="SSF56601">
    <property type="entry name" value="beta-lactamase/transpeptidase-like"/>
    <property type="match status" value="1"/>
</dbReference>
<evidence type="ECO:0000256" key="3">
    <source>
        <dbReference type="ARBA" id="ARBA00007739"/>
    </source>
</evidence>
<dbReference type="InterPro" id="IPR023346">
    <property type="entry name" value="Lysozyme-like_dom_sf"/>
</dbReference>
<dbReference type="InterPro" id="IPR012338">
    <property type="entry name" value="Beta-lactam/transpept-like"/>
</dbReference>
<dbReference type="InterPro" id="IPR050396">
    <property type="entry name" value="Glycosyltr_51/Transpeptidase"/>
</dbReference>
<dbReference type="InterPro" id="IPR036950">
    <property type="entry name" value="PBP_transglycosylase"/>
</dbReference>
<comment type="catalytic activity">
    <reaction evidence="11">
        <text>[GlcNAc-(1-&gt;4)-Mur2Ac(oyl-L-Ala-gamma-D-Glu-L-Lys-D-Ala-D-Ala)](n)-di-trans,octa-cis-undecaprenyl diphosphate + beta-D-GlcNAc-(1-&gt;4)-Mur2Ac(oyl-L-Ala-gamma-D-Glu-L-Lys-D-Ala-D-Ala)-di-trans,octa-cis-undecaprenyl diphosphate = [GlcNAc-(1-&gt;4)-Mur2Ac(oyl-L-Ala-gamma-D-Glu-L-Lys-D-Ala-D-Ala)](n+1)-di-trans,octa-cis-undecaprenyl diphosphate + di-trans,octa-cis-undecaprenyl diphosphate + H(+)</text>
        <dbReference type="Rhea" id="RHEA:23708"/>
        <dbReference type="Rhea" id="RHEA-COMP:9602"/>
        <dbReference type="Rhea" id="RHEA-COMP:9603"/>
        <dbReference type="ChEBI" id="CHEBI:15378"/>
        <dbReference type="ChEBI" id="CHEBI:58405"/>
        <dbReference type="ChEBI" id="CHEBI:60033"/>
        <dbReference type="ChEBI" id="CHEBI:78435"/>
        <dbReference type="EC" id="2.4.99.28"/>
    </reaction>
</comment>
<keyword evidence="9" id="KW-0511">Multifunctional enzyme</keyword>
<evidence type="ECO:0000259" key="14">
    <source>
        <dbReference type="Pfam" id="PF06832"/>
    </source>
</evidence>
<dbReference type="EC" id="2.4.99.28" evidence="10"/>
<evidence type="ECO:0000256" key="5">
    <source>
        <dbReference type="ARBA" id="ARBA00022670"/>
    </source>
</evidence>
<keyword evidence="8" id="KW-0378">Hydrolase</keyword>
<dbReference type="SUPFAM" id="SSF53955">
    <property type="entry name" value="Lysozyme-like"/>
    <property type="match status" value="1"/>
</dbReference>
<dbReference type="GO" id="GO:0008955">
    <property type="term" value="F:peptidoglycan glycosyltransferase activity"/>
    <property type="evidence" value="ECO:0007669"/>
    <property type="project" value="UniProtKB-EC"/>
</dbReference>
<comment type="pathway">
    <text evidence="1">Cell wall biogenesis; peptidoglycan biosynthesis.</text>
</comment>
<dbReference type="InterPro" id="IPR011815">
    <property type="entry name" value="PBP_1c"/>
</dbReference>
<dbReference type="InterPro" id="IPR009647">
    <property type="entry name" value="PBP_C"/>
</dbReference>
<evidence type="ECO:0000313" key="16">
    <source>
        <dbReference type="Proteomes" id="UP000239867"/>
    </source>
</evidence>
<keyword evidence="6" id="KW-0328">Glycosyltransferase</keyword>
<name>A0A2L1GQ21_9BACT</name>
<dbReference type="KEGG" id="deo:CAY53_10115"/>